<reference evidence="2" key="2">
    <citation type="journal article" date="2007" name="Science">
        <title>Draft genome sequence of the sexually transmitted pathogen Trichomonas vaginalis.</title>
        <authorList>
            <person name="Carlton J.M."/>
            <person name="Hirt R.P."/>
            <person name="Silva J.C."/>
            <person name="Delcher A.L."/>
            <person name="Schatz M."/>
            <person name="Zhao Q."/>
            <person name="Wortman J.R."/>
            <person name="Bidwell S.L."/>
            <person name="Alsmark U.C.M."/>
            <person name="Besteiro S."/>
            <person name="Sicheritz-Ponten T."/>
            <person name="Noel C.J."/>
            <person name="Dacks J.B."/>
            <person name="Foster P.G."/>
            <person name="Simillion C."/>
            <person name="Van de Peer Y."/>
            <person name="Miranda-Saavedra D."/>
            <person name="Barton G.J."/>
            <person name="Westrop G.D."/>
            <person name="Mueller S."/>
            <person name="Dessi D."/>
            <person name="Fiori P.L."/>
            <person name="Ren Q."/>
            <person name="Paulsen I."/>
            <person name="Zhang H."/>
            <person name="Bastida-Corcuera F.D."/>
            <person name="Simoes-Barbosa A."/>
            <person name="Brown M.T."/>
            <person name="Hayes R.D."/>
            <person name="Mukherjee M."/>
            <person name="Okumura C.Y."/>
            <person name="Schneider R."/>
            <person name="Smith A.J."/>
            <person name="Vanacova S."/>
            <person name="Villalvazo M."/>
            <person name="Haas B.J."/>
            <person name="Pertea M."/>
            <person name="Feldblyum T.V."/>
            <person name="Utterback T.R."/>
            <person name="Shu C.L."/>
            <person name="Osoegawa K."/>
            <person name="de Jong P.J."/>
            <person name="Hrdy I."/>
            <person name="Horvathova L."/>
            <person name="Zubacova Z."/>
            <person name="Dolezal P."/>
            <person name="Malik S.B."/>
            <person name="Logsdon J.M. Jr."/>
            <person name="Henze K."/>
            <person name="Gupta A."/>
            <person name="Wang C.C."/>
            <person name="Dunne R.L."/>
            <person name="Upcroft J.A."/>
            <person name="Upcroft P."/>
            <person name="White O."/>
            <person name="Salzberg S.L."/>
            <person name="Tang P."/>
            <person name="Chiu C.-H."/>
            <person name="Lee Y.-S."/>
            <person name="Embley T.M."/>
            <person name="Coombs G.H."/>
            <person name="Mottram J.C."/>
            <person name="Tachezy J."/>
            <person name="Fraser-Liggett C.M."/>
            <person name="Johnson P.J."/>
        </authorList>
    </citation>
    <scope>NUCLEOTIDE SEQUENCE [LARGE SCALE GENOMIC DNA]</scope>
    <source>
        <strain evidence="2">G3</strain>
    </source>
</reference>
<organism evidence="2 3">
    <name type="scientific">Trichomonas vaginalis (strain ATCC PRA-98 / G3)</name>
    <dbReference type="NCBI Taxonomy" id="412133"/>
    <lineage>
        <taxon>Eukaryota</taxon>
        <taxon>Metamonada</taxon>
        <taxon>Parabasalia</taxon>
        <taxon>Trichomonadida</taxon>
        <taxon>Trichomonadidae</taxon>
        <taxon>Trichomonas</taxon>
    </lineage>
</organism>
<dbReference type="VEuPathDB" id="TrichDB:TVAG_436450"/>
<evidence type="ECO:0000313" key="3">
    <source>
        <dbReference type="Proteomes" id="UP000001542"/>
    </source>
</evidence>
<reference evidence="2" key="1">
    <citation type="submission" date="2006-10" db="EMBL/GenBank/DDBJ databases">
        <authorList>
            <person name="Amadeo P."/>
            <person name="Zhao Q."/>
            <person name="Wortman J."/>
            <person name="Fraser-Liggett C."/>
            <person name="Carlton J."/>
        </authorList>
    </citation>
    <scope>NUCLEOTIDE SEQUENCE</scope>
    <source>
        <strain evidence="2">G3</strain>
    </source>
</reference>
<feature type="compositionally biased region" description="Polar residues" evidence="1">
    <location>
        <begin position="14"/>
        <end position="34"/>
    </location>
</feature>
<feature type="compositionally biased region" description="Polar residues" evidence="1">
    <location>
        <begin position="151"/>
        <end position="160"/>
    </location>
</feature>
<dbReference type="Proteomes" id="UP000001542">
    <property type="component" value="Unassembled WGS sequence"/>
</dbReference>
<protein>
    <submittedName>
        <fullName evidence="2">Uncharacterized protein</fullName>
    </submittedName>
</protein>
<dbReference type="EMBL" id="DS113194">
    <property type="protein sequence ID" value="EAY20821.1"/>
    <property type="molecule type" value="Genomic_DNA"/>
</dbReference>
<feature type="compositionally biased region" description="Basic and acidic residues" evidence="1">
    <location>
        <begin position="1"/>
        <end position="13"/>
    </location>
</feature>
<feature type="region of interest" description="Disordered" evidence="1">
    <location>
        <begin position="238"/>
        <end position="257"/>
    </location>
</feature>
<gene>
    <name evidence="2" type="ORF">TVAG_436450</name>
</gene>
<sequence length="527" mass="60619">MEDKQNISDKLTDNVKSQIPNIVSDSKQENIQNKPKSDNDPKILQINLQINDTPKQDNEIVNANQIKETKTNDDTNEEKVTDFSQVIKPEQNNEKKNEKQVKMPKMPPSPPPSLQVQDKPQTAPRRHTPSPLSSNINNSSQQNQEKQISQPVKSEVTTYNDVDLKSESKNSSSSDIRVTEPKYKVEDDIPKEIEKSPIISNDENYNFDKSDKFITYVKSESEKLTIFDDDETIDVPKLNIHSPGNRNNRHLSSHKSLPQDMEKTVIESELSEPRSARVAWTRALLNASPLAEVPVPHSARKRMSLDPIAVYQKMKNAKSDIDIDPQMQPVKYRQKFFRRDKGFMMTMNSLKTTALPRLFPPSEFSDADSEHSRNDIDYFYSLKRNRRSPTPPVVCKHALQIKPDKINKRPKTSDRKNNSKALMDKTSLDYQEINELYGRGHHELQPIMESSSVYSDYDEEISPSTQKINKRKTHTAIYTYYTVESRKNNGNRLVDSLIIQPYKVHHQEIEKSPHAKIVVPSKKSSRK</sequence>
<accession>A2DF93</accession>
<evidence type="ECO:0000256" key="1">
    <source>
        <dbReference type="SAM" id="MobiDB-lite"/>
    </source>
</evidence>
<feature type="region of interest" description="Disordered" evidence="1">
    <location>
        <begin position="400"/>
        <end position="424"/>
    </location>
</feature>
<proteinExistence type="predicted"/>
<name>A2DF93_TRIV3</name>
<evidence type="ECO:0000313" key="2">
    <source>
        <dbReference type="EMBL" id="EAY20821.1"/>
    </source>
</evidence>
<feature type="compositionally biased region" description="Basic and acidic residues" evidence="1">
    <location>
        <begin position="402"/>
        <end position="424"/>
    </location>
</feature>
<feature type="compositionally biased region" description="Basic and acidic residues" evidence="1">
    <location>
        <begin position="67"/>
        <end position="81"/>
    </location>
</feature>
<dbReference type="AlphaFoldDB" id="A2DF93"/>
<dbReference type="RefSeq" id="XP_001581807.1">
    <property type="nucleotide sequence ID" value="XM_001581757.1"/>
</dbReference>
<dbReference type="InParanoid" id="A2DF93"/>
<dbReference type="VEuPathDB" id="TrichDB:TVAGG3_0565840"/>
<feature type="compositionally biased region" description="Polar residues" evidence="1">
    <location>
        <begin position="46"/>
        <end position="66"/>
    </location>
</feature>
<keyword evidence="3" id="KW-1185">Reference proteome</keyword>
<dbReference type="KEGG" id="tva:5466365"/>
<feature type="compositionally biased region" description="Low complexity" evidence="1">
    <location>
        <begin position="133"/>
        <end position="150"/>
    </location>
</feature>
<feature type="compositionally biased region" description="Basic and acidic residues" evidence="1">
    <location>
        <begin position="91"/>
        <end position="101"/>
    </location>
</feature>
<feature type="region of interest" description="Disordered" evidence="1">
    <location>
        <begin position="1"/>
        <end position="180"/>
    </location>
</feature>